<keyword evidence="1" id="KW-0472">Membrane</keyword>
<dbReference type="AlphaFoldDB" id="A0A086J750"/>
<feature type="signal peptide" evidence="2">
    <location>
        <begin position="1"/>
        <end position="19"/>
    </location>
</feature>
<sequence>MNICTAFTISAVILISALTDTFQCYVEGIGSVNNTVTTTVNSVGAAAMNSNATLDLQSLEKNAEDQRLVLDGPKNPSQALSTRRPRKVLSRLAKSRTTKAAALVASFAGLVIVAIKVWKCRKLWLKGGSGTKTEGNTRRRLAEEEPTDEECVRRLCSDPFSTLVLRR</sequence>
<organism evidence="3 4">
    <name type="scientific">Toxoplasma gondii p89</name>
    <dbReference type="NCBI Taxonomy" id="943119"/>
    <lineage>
        <taxon>Eukaryota</taxon>
        <taxon>Sar</taxon>
        <taxon>Alveolata</taxon>
        <taxon>Apicomplexa</taxon>
        <taxon>Conoidasida</taxon>
        <taxon>Coccidia</taxon>
        <taxon>Eucoccidiorida</taxon>
        <taxon>Eimeriorina</taxon>
        <taxon>Sarcocystidae</taxon>
        <taxon>Toxoplasma</taxon>
    </lineage>
</organism>
<accession>A0A086J750</accession>
<dbReference type="EMBL" id="AEYI02002515">
    <property type="protein sequence ID" value="KFG27968.1"/>
    <property type="molecule type" value="Genomic_DNA"/>
</dbReference>
<dbReference type="Proteomes" id="UP000028828">
    <property type="component" value="Unassembled WGS sequence"/>
</dbReference>
<proteinExistence type="predicted"/>
<keyword evidence="2" id="KW-0732">Signal</keyword>
<feature type="transmembrane region" description="Helical" evidence="1">
    <location>
        <begin position="100"/>
        <end position="118"/>
    </location>
</feature>
<keyword evidence="1 3" id="KW-0812">Transmembrane</keyword>
<name>A0A086J750_TOXGO</name>
<feature type="chain" id="PRO_5001807824" evidence="2">
    <location>
        <begin position="20"/>
        <end position="167"/>
    </location>
</feature>
<evidence type="ECO:0000256" key="2">
    <source>
        <dbReference type="SAM" id="SignalP"/>
    </source>
</evidence>
<evidence type="ECO:0000313" key="3">
    <source>
        <dbReference type="EMBL" id="KFG27968.1"/>
    </source>
</evidence>
<keyword evidence="1" id="KW-1133">Transmembrane helix</keyword>
<evidence type="ECO:0000313" key="4">
    <source>
        <dbReference type="Proteomes" id="UP000028828"/>
    </source>
</evidence>
<evidence type="ECO:0000256" key="1">
    <source>
        <dbReference type="SAM" id="Phobius"/>
    </source>
</evidence>
<reference evidence="3 4" key="1">
    <citation type="submission" date="2014-03" db="EMBL/GenBank/DDBJ databases">
        <authorList>
            <person name="Sibley D."/>
            <person name="Venepally P."/>
            <person name="Karamycheva S."/>
            <person name="Hadjithomas M."/>
            <person name="Khan A."/>
            <person name="Brunk B."/>
            <person name="Roos D."/>
            <person name="Caler E."/>
            <person name="Lorenzi H."/>
        </authorList>
    </citation>
    <scope>NUCLEOTIDE SEQUENCE [LARGE SCALE GENOMIC DNA]</scope>
    <source>
        <strain evidence="4">p89</strain>
    </source>
</reference>
<protein>
    <submittedName>
        <fullName evidence="3">Putative transmembrane protein</fullName>
    </submittedName>
</protein>
<dbReference type="VEuPathDB" id="ToxoDB:TGP89_306870"/>
<gene>
    <name evidence="3" type="ORF">TGP89_306870</name>
</gene>
<comment type="caution">
    <text evidence="3">The sequence shown here is derived from an EMBL/GenBank/DDBJ whole genome shotgun (WGS) entry which is preliminary data.</text>
</comment>